<evidence type="ECO:0000256" key="8">
    <source>
        <dbReference type="ARBA" id="ARBA00022777"/>
    </source>
</evidence>
<dbReference type="SUPFAM" id="SSF53795">
    <property type="entry name" value="PEP carboxykinase-like"/>
    <property type="match status" value="1"/>
</dbReference>
<feature type="region of interest" description="Important for the catalytic mechanism of both phosphorylation and dephosphorylation" evidence="14">
    <location>
        <begin position="201"/>
        <end position="210"/>
    </location>
</feature>
<evidence type="ECO:0000256" key="5">
    <source>
        <dbReference type="ARBA" id="ARBA00022679"/>
    </source>
</evidence>
<comment type="similarity">
    <text evidence="3 14">Belongs to the HPrK/P family.</text>
</comment>
<feature type="binding site" evidence="14">
    <location>
        <begin position="153"/>
        <end position="160"/>
    </location>
    <ligand>
        <name>ATP</name>
        <dbReference type="ChEBI" id="CHEBI:30616"/>
    </ligand>
</feature>
<dbReference type="PANTHER" id="PTHR30305:SF1">
    <property type="entry name" value="HPR KINASE_PHOSPHORYLASE"/>
    <property type="match status" value="1"/>
</dbReference>
<feature type="active site" evidence="14">
    <location>
        <position position="243"/>
    </location>
</feature>
<evidence type="ECO:0000313" key="17">
    <source>
        <dbReference type="EMBL" id="OYD56958.1"/>
    </source>
</evidence>
<keyword evidence="11 14" id="KW-0511">Multifunctional enzyme</keyword>
<reference evidence="17 18" key="1">
    <citation type="submission" date="2017-07" db="EMBL/GenBank/DDBJ databases">
        <title>Fictibacillus sp. nov. GDSW-R2A3 Genome sequencing and assembly.</title>
        <authorList>
            <person name="Mayilraj S."/>
        </authorList>
    </citation>
    <scope>NUCLEOTIDE SEQUENCE [LARGE SCALE GENOMIC DNA]</scope>
    <source>
        <strain evidence="17 18">GDSW-R2A3</strain>
    </source>
</reference>
<comment type="domain">
    <text evidence="14">The Walker A ATP-binding motif also binds Pi and PPi.</text>
</comment>
<feature type="domain" description="HPr(Ser) kinase/phosphorylase N-terminal" evidence="15">
    <location>
        <begin position="4"/>
        <end position="127"/>
    </location>
</feature>
<dbReference type="Pfam" id="PF07475">
    <property type="entry name" value="Hpr_kinase_C"/>
    <property type="match status" value="1"/>
</dbReference>
<dbReference type="GO" id="GO:0000155">
    <property type="term" value="F:phosphorelay sensor kinase activity"/>
    <property type="evidence" value="ECO:0007669"/>
    <property type="project" value="InterPro"/>
</dbReference>
<dbReference type="EMBL" id="NOII01000008">
    <property type="protein sequence ID" value="OYD56958.1"/>
    <property type="molecule type" value="Genomic_DNA"/>
</dbReference>
<evidence type="ECO:0000313" key="18">
    <source>
        <dbReference type="Proteomes" id="UP000215059"/>
    </source>
</evidence>
<comment type="catalytic activity">
    <reaction evidence="1 14">
        <text>[HPr protein]-L-serine + ATP = [HPr protein]-O-phospho-L-serine + ADP + H(+)</text>
        <dbReference type="Rhea" id="RHEA:46600"/>
        <dbReference type="Rhea" id="RHEA-COMP:11602"/>
        <dbReference type="Rhea" id="RHEA-COMP:11603"/>
        <dbReference type="ChEBI" id="CHEBI:15378"/>
        <dbReference type="ChEBI" id="CHEBI:29999"/>
        <dbReference type="ChEBI" id="CHEBI:30616"/>
        <dbReference type="ChEBI" id="CHEBI:83421"/>
        <dbReference type="ChEBI" id="CHEBI:456216"/>
    </reaction>
</comment>
<dbReference type="EC" id="2.7.11.-" evidence="14"/>
<dbReference type="PANTHER" id="PTHR30305">
    <property type="entry name" value="PROTEIN YJDM-RELATED"/>
    <property type="match status" value="1"/>
</dbReference>
<evidence type="ECO:0000256" key="10">
    <source>
        <dbReference type="ARBA" id="ARBA00022842"/>
    </source>
</evidence>
<evidence type="ECO:0000256" key="6">
    <source>
        <dbReference type="ARBA" id="ARBA00022723"/>
    </source>
</evidence>
<evidence type="ECO:0000256" key="11">
    <source>
        <dbReference type="ARBA" id="ARBA00023268"/>
    </source>
</evidence>
<dbReference type="RefSeq" id="WP_094253294.1">
    <property type="nucleotide sequence ID" value="NZ_JBHLXL010000001.1"/>
</dbReference>
<keyword evidence="8 14" id="KW-0418">Kinase</keyword>
<keyword evidence="9 14" id="KW-0067">ATP-binding</keyword>
<dbReference type="EC" id="2.7.4.-" evidence="14"/>
<feature type="active site" evidence="14">
    <location>
        <position position="138"/>
    </location>
</feature>
<evidence type="ECO:0000256" key="1">
    <source>
        <dbReference type="ARBA" id="ARBA00001120"/>
    </source>
</evidence>
<dbReference type="HAMAP" id="MF_01249">
    <property type="entry name" value="HPr_kinase"/>
    <property type="match status" value="1"/>
</dbReference>
<organism evidence="17 18">
    <name type="scientific">Fictibacillus aquaticus</name>
    <dbReference type="NCBI Taxonomy" id="2021314"/>
    <lineage>
        <taxon>Bacteria</taxon>
        <taxon>Bacillati</taxon>
        <taxon>Bacillota</taxon>
        <taxon>Bacilli</taxon>
        <taxon>Bacillales</taxon>
        <taxon>Fictibacillaceae</taxon>
        <taxon>Fictibacillus</taxon>
    </lineage>
</organism>
<dbReference type="FunFam" id="3.40.1390.20:FF:000002">
    <property type="entry name" value="HPr kinase/phosphorylase"/>
    <property type="match status" value="1"/>
</dbReference>
<dbReference type="SUPFAM" id="SSF75138">
    <property type="entry name" value="HprK N-terminal domain-like"/>
    <property type="match status" value="1"/>
</dbReference>
<comment type="catalytic activity">
    <reaction evidence="13 14">
        <text>[HPr protein]-O-phospho-L-serine + phosphate + H(+) = [HPr protein]-L-serine + diphosphate</text>
        <dbReference type="Rhea" id="RHEA:46604"/>
        <dbReference type="Rhea" id="RHEA-COMP:11602"/>
        <dbReference type="Rhea" id="RHEA-COMP:11603"/>
        <dbReference type="ChEBI" id="CHEBI:15378"/>
        <dbReference type="ChEBI" id="CHEBI:29999"/>
        <dbReference type="ChEBI" id="CHEBI:33019"/>
        <dbReference type="ChEBI" id="CHEBI:43474"/>
        <dbReference type="ChEBI" id="CHEBI:83421"/>
    </reaction>
</comment>
<dbReference type="CDD" id="cd01918">
    <property type="entry name" value="HprK_C"/>
    <property type="match status" value="1"/>
</dbReference>
<keyword evidence="5 14" id="KW-0808">Transferase</keyword>
<keyword evidence="7 14" id="KW-0547">Nucleotide-binding</keyword>
<dbReference type="FunFam" id="3.40.50.300:FF:000174">
    <property type="entry name" value="HPr kinase/phosphorylase"/>
    <property type="match status" value="1"/>
</dbReference>
<dbReference type="GO" id="GO:0005524">
    <property type="term" value="F:ATP binding"/>
    <property type="evidence" value="ECO:0007669"/>
    <property type="project" value="UniProtKB-UniRule"/>
</dbReference>
<dbReference type="Gene3D" id="3.40.1390.20">
    <property type="entry name" value="HprK N-terminal domain-like"/>
    <property type="match status" value="1"/>
</dbReference>
<feature type="active site" description="Proton acceptor; for phosphorylation activity. Proton donor; for dephosphorylation activity" evidence="14">
    <location>
        <position position="177"/>
    </location>
</feature>
<gene>
    <name evidence="14" type="primary">hprK</name>
    <name evidence="17" type="ORF">CGZ90_14710</name>
</gene>
<dbReference type="InterPro" id="IPR003755">
    <property type="entry name" value="HPr(Ser)_kin/Pase"/>
</dbReference>
<comment type="cofactor">
    <cofactor evidence="2 14">
        <name>Mg(2+)</name>
        <dbReference type="ChEBI" id="CHEBI:18420"/>
    </cofactor>
</comment>
<evidence type="ECO:0000256" key="14">
    <source>
        <dbReference type="HAMAP-Rule" id="MF_01249"/>
    </source>
</evidence>
<dbReference type="AlphaFoldDB" id="A0A235F6X4"/>
<dbReference type="InterPro" id="IPR027417">
    <property type="entry name" value="P-loop_NTPase"/>
</dbReference>
<keyword evidence="12 14" id="KW-0119">Carbohydrate metabolism</keyword>
<name>A0A235F6X4_9BACL</name>
<feature type="binding site" evidence="14">
    <location>
        <position position="202"/>
    </location>
    <ligand>
        <name>Mg(2+)</name>
        <dbReference type="ChEBI" id="CHEBI:18420"/>
    </ligand>
</feature>
<feature type="region of interest" description="Important for the catalytic mechanism of dephosphorylation" evidence="14">
    <location>
        <begin position="264"/>
        <end position="269"/>
    </location>
</feature>
<keyword evidence="4 14" id="KW-0723">Serine/threonine-protein kinase</keyword>
<evidence type="ECO:0000259" key="16">
    <source>
        <dbReference type="Pfam" id="PF07475"/>
    </source>
</evidence>
<comment type="miscellaneous">
    <text evidence="14">Both phosphorylation and phosphorolysis are carried out by the same active site and suggest a common mechanism for both reactions.</text>
</comment>
<dbReference type="Pfam" id="PF02603">
    <property type="entry name" value="Hpr_kinase_N"/>
    <property type="match status" value="1"/>
</dbReference>
<dbReference type="OrthoDB" id="9778803at2"/>
<evidence type="ECO:0000256" key="3">
    <source>
        <dbReference type="ARBA" id="ARBA00006883"/>
    </source>
</evidence>
<proteinExistence type="inferred from homology"/>
<dbReference type="NCBIfam" id="TIGR00679">
    <property type="entry name" value="hpr-ser"/>
    <property type="match status" value="1"/>
</dbReference>
<comment type="function">
    <text evidence="14">Catalyzes the ATP- as well as the pyrophosphate-dependent phosphorylation of a specific serine residue in HPr, a phosphocarrier protein of the phosphoenolpyruvate-dependent sugar phosphotransferase system (PTS). HprK/P also catalyzes the pyrophosphate-producing, inorganic phosphate-dependent dephosphorylation (phosphorolysis) of seryl-phosphorylated HPr (P-Ser-HPr). The two antagonistic activities of HprK/P are regulated by several intracellular metabolites, which change their concentration in response to the absence or presence of rapidly metabolisable carbon sources (glucose, fructose, etc.) in the growth medium. Therefore, by controlling the phosphorylation state of HPr, HPrK/P is a sensor enzyme that plays a major role in the regulation of carbon metabolism and sugar transport: it mediates carbon catabolite repression (CCR), and regulates PTS-catalyzed carbohydrate uptake and inducer exclusion.</text>
</comment>
<evidence type="ECO:0000256" key="13">
    <source>
        <dbReference type="ARBA" id="ARBA00047657"/>
    </source>
</evidence>
<dbReference type="InterPro" id="IPR011104">
    <property type="entry name" value="Hpr_kin/Pase_C"/>
</dbReference>
<dbReference type="GO" id="GO:0006109">
    <property type="term" value="P:regulation of carbohydrate metabolic process"/>
    <property type="evidence" value="ECO:0007669"/>
    <property type="project" value="UniProtKB-UniRule"/>
</dbReference>
<feature type="domain" description="HPr kinase/phosphorylase C-terminal" evidence="16">
    <location>
        <begin position="130"/>
        <end position="298"/>
    </location>
</feature>
<dbReference type="Proteomes" id="UP000215059">
    <property type="component" value="Unassembled WGS sequence"/>
</dbReference>
<feature type="active site" evidence="14">
    <location>
        <position position="159"/>
    </location>
</feature>
<keyword evidence="10 14" id="KW-0460">Magnesium</keyword>
<dbReference type="InterPro" id="IPR011126">
    <property type="entry name" value="Hpr_kin/Pase_Hpr_N"/>
</dbReference>
<dbReference type="GO" id="GO:0004712">
    <property type="term" value="F:protein serine/threonine/tyrosine kinase activity"/>
    <property type="evidence" value="ECO:0007669"/>
    <property type="project" value="UniProtKB-UniRule"/>
</dbReference>
<feature type="binding site" evidence="14">
    <location>
        <position position="160"/>
    </location>
    <ligand>
        <name>Mg(2+)</name>
        <dbReference type="ChEBI" id="CHEBI:18420"/>
    </ligand>
</feature>
<dbReference type="GO" id="GO:0004674">
    <property type="term" value="F:protein serine/threonine kinase activity"/>
    <property type="evidence" value="ECO:0007669"/>
    <property type="project" value="UniProtKB-KW"/>
</dbReference>
<protein>
    <recommendedName>
        <fullName evidence="14">HPr kinase/phosphorylase</fullName>
        <shortName evidence="14">HPrK/P</shortName>
        <ecNumber evidence="14">2.7.11.-</ecNumber>
        <ecNumber evidence="14">2.7.4.-</ecNumber>
    </recommendedName>
    <alternativeName>
        <fullName evidence="14">HPr(Ser) kinase/phosphorylase</fullName>
    </alternativeName>
</protein>
<comment type="subunit">
    <text evidence="14">Homohexamer.</text>
</comment>
<keyword evidence="6 14" id="KW-0479">Metal-binding</keyword>
<keyword evidence="18" id="KW-1185">Reference proteome</keyword>
<evidence type="ECO:0000256" key="9">
    <source>
        <dbReference type="ARBA" id="ARBA00022840"/>
    </source>
</evidence>
<evidence type="ECO:0000259" key="15">
    <source>
        <dbReference type="Pfam" id="PF02603"/>
    </source>
</evidence>
<evidence type="ECO:0000256" key="7">
    <source>
        <dbReference type="ARBA" id="ARBA00022741"/>
    </source>
</evidence>
<evidence type="ECO:0000256" key="4">
    <source>
        <dbReference type="ARBA" id="ARBA00022527"/>
    </source>
</evidence>
<evidence type="ECO:0000256" key="12">
    <source>
        <dbReference type="ARBA" id="ARBA00023277"/>
    </source>
</evidence>
<dbReference type="Gene3D" id="3.40.50.300">
    <property type="entry name" value="P-loop containing nucleotide triphosphate hydrolases"/>
    <property type="match status" value="1"/>
</dbReference>
<evidence type="ECO:0000256" key="2">
    <source>
        <dbReference type="ARBA" id="ARBA00001946"/>
    </source>
</evidence>
<dbReference type="GO" id="GO:0000287">
    <property type="term" value="F:magnesium ion binding"/>
    <property type="evidence" value="ECO:0007669"/>
    <property type="project" value="UniProtKB-UniRule"/>
</dbReference>
<dbReference type="InterPro" id="IPR028979">
    <property type="entry name" value="Ser_kin/Pase_Hpr-like_N_sf"/>
</dbReference>
<accession>A0A235F6X4</accession>
<sequence>MARVHTKEIIDKFQLELVSGEEGVHRSVTTSDLSRPGLEMAGYFTFYPAERLQLLGKTELSFLSDLDPDRRMERLNRLCTDETPGIIITRDMEVPKELLKASHISGVPIMRSKLTTTRLSSRLTNYLESRLAPTTAMHGVLVDIYGIGVLITGNSGVGKSETALELVKRGHRLVADDSVEIRQEDEDTLIGSAPELIQHLLEIRGLGIINVMTLFGAGAVRNYKKIALVINLETWDAKKVYDRLGLEDEMMQILDTEIPILTVPVRPGRNLAVIIEVASMNFRLKKMGMNAAKQFSERLTNVIETPDEEDY</sequence>
<comment type="caution">
    <text evidence="17">The sequence shown here is derived from an EMBL/GenBank/DDBJ whole genome shotgun (WGS) entry which is preliminary data.</text>
</comment>